<gene>
    <name evidence="2" type="ORF">EVAR_46781_1</name>
</gene>
<comment type="caution">
    <text evidence="2">The sequence shown here is derived from an EMBL/GenBank/DDBJ whole genome shotgun (WGS) entry which is preliminary data.</text>
</comment>
<proteinExistence type="predicted"/>
<evidence type="ECO:0000256" key="1">
    <source>
        <dbReference type="SAM" id="MobiDB-lite"/>
    </source>
</evidence>
<protein>
    <submittedName>
        <fullName evidence="2">Uncharacterized protein</fullName>
    </submittedName>
</protein>
<feature type="compositionally biased region" description="Basic and acidic residues" evidence="1">
    <location>
        <begin position="53"/>
        <end position="63"/>
    </location>
</feature>
<feature type="region of interest" description="Disordered" evidence="1">
    <location>
        <begin position="53"/>
        <end position="74"/>
    </location>
</feature>
<reference evidence="2 3" key="1">
    <citation type="journal article" date="2019" name="Commun. Biol.">
        <title>The bagworm genome reveals a unique fibroin gene that provides high tensile strength.</title>
        <authorList>
            <person name="Kono N."/>
            <person name="Nakamura H."/>
            <person name="Ohtoshi R."/>
            <person name="Tomita M."/>
            <person name="Numata K."/>
            <person name="Arakawa K."/>
        </authorList>
    </citation>
    <scope>NUCLEOTIDE SEQUENCE [LARGE SCALE GENOMIC DNA]</scope>
</reference>
<keyword evidence="3" id="KW-1185">Reference proteome</keyword>
<sequence>MRPQWNHCRGPLEKSGLGQCFHCQLYGHAAQNCYAQSVTNAWFRTPARVLKSEPVKEATREPPKPATAKQTATSVGPLREDILTIMSILRVVKSPEFVQLATDFRKARSGEDRLMVFLRHRDLFNRLEKL</sequence>
<evidence type="ECO:0000313" key="3">
    <source>
        <dbReference type="Proteomes" id="UP000299102"/>
    </source>
</evidence>
<accession>A0A4C1XDF7</accession>
<evidence type="ECO:0000313" key="2">
    <source>
        <dbReference type="EMBL" id="GBP61130.1"/>
    </source>
</evidence>
<dbReference type="EMBL" id="BGZK01000805">
    <property type="protein sequence ID" value="GBP61130.1"/>
    <property type="molecule type" value="Genomic_DNA"/>
</dbReference>
<dbReference type="AlphaFoldDB" id="A0A4C1XDF7"/>
<dbReference type="Proteomes" id="UP000299102">
    <property type="component" value="Unassembled WGS sequence"/>
</dbReference>
<organism evidence="2 3">
    <name type="scientific">Eumeta variegata</name>
    <name type="common">Bagworm moth</name>
    <name type="synonym">Eumeta japonica</name>
    <dbReference type="NCBI Taxonomy" id="151549"/>
    <lineage>
        <taxon>Eukaryota</taxon>
        <taxon>Metazoa</taxon>
        <taxon>Ecdysozoa</taxon>
        <taxon>Arthropoda</taxon>
        <taxon>Hexapoda</taxon>
        <taxon>Insecta</taxon>
        <taxon>Pterygota</taxon>
        <taxon>Neoptera</taxon>
        <taxon>Endopterygota</taxon>
        <taxon>Lepidoptera</taxon>
        <taxon>Glossata</taxon>
        <taxon>Ditrysia</taxon>
        <taxon>Tineoidea</taxon>
        <taxon>Psychidae</taxon>
        <taxon>Oiketicinae</taxon>
        <taxon>Eumeta</taxon>
    </lineage>
</organism>
<name>A0A4C1XDF7_EUMVA</name>